<organism evidence="2 3">
    <name type="scientific">Ceratitis capitata</name>
    <name type="common">Mediterranean fruit fly</name>
    <name type="synonym">Tephritis capitata</name>
    <dbReference type="NCBI Taxonomy" id="7213"/>
    <lineage>
        <taxon>Eukaryota</taxon>
        <taxon>Metazoa</taxon>
        <taxon>Ecdysozoa</taxon>
        <taxon>Arthropoda</taxon>
        <taxon>Hexapoda</taxon>
        <taxon>Insecta</taxon>
        <taxon>Pterygota</taxon>
        <taxon>Neoptera</taxon>
        <taxon>Endopterygota</taxon>
        <taxon>Diptera</taxon>
        <taxon>Brachycera</taxon>
        <taxon>Muscomorpha</taxon>
        <taxon>Tephritoidea</taxon>
        <taxon>Tephritidae</taxon>
        <taxon>Ceratitis</taxon>
        <taxon>Ceratitis</taxon>
    </lineage>
</organism>
<keyword evidence="3" id="KW-1185">Reference proteome</keyword>
<evidence type="ECO:0000256" key="1">
    <source>
        <dbReference type="SAM" id="MobiDB-lite"/>
    </source>
</evidence>
<dbReference type="Proteomes" id="UP000606786">
    <property type="component" value="Unassembled WGS sequence"/>
</dbReference>
<dbReference type="AlphaFoldDB" id="A0A811VGR4"/>
<protein>
    <submittedName>
        <fullName evidence="2">(Mediterranean fruit fly) hypothetical protein</fullName>
    </submittedName>
</protein>
<name>A0A811VGR4_CERCA</name>
<evidence type="ECO:0000313" key="2">
    <source>
        <dbReference type="EMBL" id="CAD7015488.1"/>
    </source>
</evidence>
<feature type="region of interest" description="Disordered" evidence="1">
    <location>
        <begin position="1"/>
        <end position="137"/>
    </location>
</feature>
<proteinExistence type="predicted"/>
<dbReference type="EMBL" id="CAJHJT010000056">
    <property type="protein sequence ID" value="CAD7015488.1"/>
    <property type="molecule type" value="Genomic_DNA"/>
</dbReference>
<sequence length="311" mass="33548">MGSGEAPLSQRGRVWSCRRVGGRRDLRTPQPSPQAPRARTHARTPSRSMGAPGRPSGPRARPGACWSGIGGVRGAGRRQQPESGRGSCALKYSTPRDERCGPLARPAGQSEREAKPKALRAPRANPSGSGPISLKAPDLDLGWETTWESRVLEAFCLPEETHPTTAARRLHLGLLWLASGNPGACTDSSQSPSPRPTPASQAIAHAHVRTHAQIDVPKRGIYLFLREPPYSFPYRLYPCPFLLTVEESSLCSTSSPALVIDRHRSEAQSDSCEVASLVVPSGGVWLLQKCEDLPSSSDFGVICNHPESFQV</sequence>
<accession>A0A811VGR4</accession>
<comment type="caution">
    <text evidence="2">The sequence shown here is derived from an EMBL/GenBank/DDBJ whole genome shotgun (WGS) entry which is preliminary data.</text>
</comment>
<reference evidence="2" key="1">
    <citation type="submission" date="2020-11" db="EMBL/GenBank/DDBJ databases">
        <authorList>
            <person name="Whitehead M."/>
        </authorList>
    </citation>
    <scope>NUCLEOTIDE SEQUENCE</scope>
    <source>
        <strain evidence="2">EGII</strain>
    </source>
</reference>
<feature type="compositionally biased region" description="Low complexity" evidence="1">
    <location>
        <begin position="45"/>
        <end position="64"/>
    </location>
</feature>
<gene>
    <name evidence="2" type="ORF">CCAP1982_LOCUS23427</name>
</gene>
<evidence type="ECO:0000313" key="3">
    <source>
        <dbReference type="Proteomes" id="UP000606786"/>
    </source>
</evidence>